<dbReference type="Pfam" id="PF08240">
    <property type="entry name" value="ADH_N"/>
    <property type="match status" value="1"/>
</dbReference>
<proteinExistence type="predicted"/>
<dbReference type="PANTHER" id="PTHR48106:SF18">
    <property type="entry name" value="QUINONE OXIDOREDUCTASE PIG3"/>
    <property type="match status" value="1"/>
</dbReference>
<accession>A0A5A8E504</accession>
<dbReference type="PANTHER" id="PTHR48106">
    <property type="entry name" value="QUINONE OXIDOREDUCTASE PIG3-RELATED"/>
    <property type="match status" value="1"/>
</dbReference>
<feature type="signal peptide" evidence="3">
    <location>
        <begin position="1"/>
        <end position="24"/>
    </location>
</feature>
<evidence type="ECO:0000256" key="2">
    <source>
        <dbReference type="ARBA" id="ARBA00023002"/>
    </source>
</evidence>
<evidence type="ECO:0000259" key="4">
    <source>
        <dbReference type="SMART" id="SM00829"/>
    </source>
</evidence>
<feature type="domain" description="Enoyl reductase (ER)" evidence="4">
    <location>
        <begin position="41"/>
        <end position="388"/>
    </location>
</feature>
<name>A0A5A8E504_CAFRO</name>
<dbReference type="SUPFAM" id="SSF51735">
    <property type="entry name" value="NAD(P)-binding Rossmann-fold domains"/>
    <property type="match status" value="1"/>
</dbReference>
<dbReference type="InterPro" id="IPR013149">
    <property type="entry name" value="ADH-like_C"/>
</dbReference>
<dbReference type="GO" id="GO:0048038">
    <property type="term" value="F:quinone binding"/>
    <property type="evidence" value="ECO:0007669"/>
    <property type="project" value="TreeGrafter"/>
</dbReference>
<evidence type="ECO:0000313" key="8">
    <source>
        <dbReference type="Proteomes" id="UP000325113"/>
    </source>
</evidence>
<dbReference type="Pfam" id="PF00107">
    <property type="entry name" value="ADH_zinc_N"/>
    <property type="match status" value="1"/>
</dbReference>
<dbReference type="GO" id="GO:0070402">
    <property type="term" value="F:NADPH binding"/>
    <property type="evidence" value="ECO:0007669"/>
    <property type="project" value="TreeGrafter"/>
</dbReference>
<dbReference type="InterPro" id="IPR013154">
    <property type="entry name" value="ADH-like_N"/>
</dbReference>
<dbReference type="EMBL" id="VLTO01000047">
    <property type="protein sequence ID" value="KAA0172499.1"/>
    <property type="molecule type" value="Genomic_DNA"/>
</dbReference>
<dbReference type="OrthoDB" id="3509362at2759"/>
<evidence type="ECO:0000256" key="1">
    <source>
        <dbReference type="ARBA" id="ARBA00022857"/>
    </source>
</evidence>
<keyword evidence="2" id="KW-0560">Oxidoreductase</keyword>
<feature type="chain" id="PRO_5033473090" description="Enoyl reductase (ER) domain-containing protein" evidence="3">
    <location>
        <begin position="25"/>
        <end position="393"/>
    </location>
</feature>
<protein>
    <recommendedName>
        <fullName evidence="4">Enoyl reductase (ER) domain-containing protein</fullName>
    </recommendedName>
</protein>
<reference evidence="7 8" key="1">
    <citation type="submission" date="2019-07" db="EMBL/GenBank/DDBJ databases">
        <title>Genomes of Cafeteria roenbergensis.</title>
        <authorList>
            <person name="Fischer M.G."/>
            <person name="Hackl T."/>
            <person name="Roman M."/>
        </authorList>
    </citation>
    <scope>NUCLEOTIDE SEQUENCE [LARGE SCALE GENOMIC DNA]</scope>
    <source>
        <strain evidence="5 8">Cflag</strain>
        <strain evidence="6 7">E4-10P</strain>
    </source>
</reference>
<dbReference type="Gene3D" id="3.90.180.10">
    <property type="entry name" value="Medium-chain alcohol dehydrogenases, catalytic domain"/>
    <property type="match status" value="1"/>
</dbReference>
<dbReference type="InterPro" id="IPR020843">
    <property type="entry name" value="ER"/>
</dbReference>
<evidence type="ECO:0000313" key="6">
    <source>
        <dbReference type="EMBL" id="KAA0172499.1"/>
    </source>
</evidence>
<evidence type="ECO:0000313" key="7">
    <source>
        <dbReference type="Proteomes" id="UP000322899"/>
    </source>
</evidence>
<dbReference type="AlphaFoldDB" id="A0A5A8E504"/>
<dbReference type="SMART" id="SM00829">
    <property type="entry name" value="PKS_ER"/>
    <property type="match status" value="1"/>
</dbReference>
<dbReference type="Gene3D" id="3.40.50.720">
    <property type="entry name" value="NAD(P)-binding Rossmann-like Domain"/>
    <property type="match status" value="1"/>
</dbReference>
<dbReference type="InterPro" id="IPR011032">
    <property type="entry name" value="GroES-like_sf"/>
</dbReference>
<keyword evidence="3" id="KW-0732">Signal</keyword>
<comment type="caution">
    <text evidence="6">The sequence shown here is derived from an EMBL/GenBank/DDBJ whole genome shotgun (WGS) entry which is preliminary data.</text>
</comment>
<gene>
    <name evidence="6" type="ORF">FNF27_05974</name>
    <name evidence="5" type="ORF">FNF31_07327</name>
</gene>
<organism evidence="6 7">
    <name type="scientific">Cafeteria roenbergensis</name>
    <name type="common">Marine flagellate</name>
    <dbReference type="NCBI Taxonomy" id="33653"/>
    <lineage>
        <taxon>Eukaryota</taxon>
        <taxon>Sar</taxon>
        <taxon>Stramenopiles</taxon>
        <taxon>Bigyra</taxon>
        <taxon>Opalozoa</taxon>
        <taxon>Bicosoecida</taxon>
        <taxon>Cafeteriaceae</taxon>
        <taxon>Cafeteria</taxon>
    </lineage>
</organism>
<sequence>MRLRVLGGCVAVVTVALMASTASATDGPLPTTMCALVAKPGADGTPAVEVVDRPVPVPGPAEVLLRVVATGTNRAEIMQAAGKVPPPPGATDIMGLEAAGVVVALGSDAASLSTAGGAPPAIGLRAIAIVTGGGQAEFVCVPVTALVPVPAGLPLEVAAALPEQWTTAYQLLFEVGGLDVAGGDETVVVYAAGSGVGTAALQLLRMTGRRSVAVAGRADKLAKAAELGAAVTVNYKEDAAWADTVAAAVPGGAHLVLDCVGGSFFESTAKLLRTDGVWVLYGLLGGPSAPGPALGMLLRKRIQLRATTLRARSDAYKAGLAAGLAANVMPRIAAPSAAATSVSATGDAAPAGSAPLRPVIEDTLDGLDAVAEAFARMRRSENLGKYVIRVAAE</sequence>
<evidence type="ECO:0000256" key="3">
    <source>
        <dbReference type="SAM" id="SignalP"/>
    </source>
</evidence>
<dbReference type="Proteomes" id="UP000322899">
    <property type="component" value="Unassembled WGS sequence"/>
</dbReference>
<dbReference type="InterPro" id="IPR036291">
    <property type="entry name" value="NAD(P)-bd_dom_sf"/>
</dbReference>
<evidence type="ECO:0000313" key="5">
    <source>
        <dbReference type="EMBL" id="KAA0148770.1"/>
    </source>
</evidence>
<dbReference type="EMBL" id="VLTM01000143">
    <property type="protein sequence ID" value="KAA0148770.1"/>
    <property type="molecule type" value="Genomic_DNA"/>
</dbReference>
<dbReference type="GO" id="GO:0003960">
    <property type="term" value="F:quinone reductase (NADPH) activity"/>
    <property type="evidence" value="ECO:0007669"/>
    <property type="project" value="TreeGrafter"/>
</dbReference>
<keyword evidence="1" id="KW-0521">NADP</keyword>
<dbReference type="SUPFAM" id="SSF50129">
    <property type="entry name" value="GroES-like"/>
    <property type="match status" value="1"/>
</dbReference>
<dbReference type="Proteomes" id="UP000325113">
    <property type="component" value="Unassembled WGS sequence"/>
</dbReference>